<dbReference type="InParanoid" id="M4BDT8"/>
<dbReference type="GO" id="GO:0004470">
    <property type="term" value="F:malic enzyme activity"/>
    <property type="evidence" value="ECO:0007669"/>
    <property type="project" value="InterPro"/>
</dbReference>
<dbReference type="HOGENOM" id="CLU_011405_1_3_1"/>
<name>M4BDT8_HYAAE</name>
<evidence type="ECO:0000313" key="3">
    <source>
        <dbReference type="Proteomes" id="UP000011713"/>
    </source>
</evidence>
<protein>
    <recommendedName>
        <fullName evidence="1">Malic enzyme N-terminal domain-containing protein</fullName>
    </recommendedName>
</protein>
<dbReference type="GO" id="GO:0006108">
    <property type="term" value="P:malate metabolic process"/>
    <property type="evidence" value="ECO:0007669"/>
    <property type="project" value="TreeGrafter"/>
</dbReference>
<dbReference type="InterPro" id="IPR012301">
    <property type="entry name" value="Malic_N_dom"/>
</dbReference>
<dbReference type="InterPro" id="IPR037062">
    <property type="entry name" value="Malic_N_dom_sf"/>
</dbReference>
<evidence type="ECO:0000259" key="1">
    <source>
        <dbReference type="SMART" id="SM01274"/>
    </source>
</evidence>
<dbReference type="EMBL" id="JH598169">
    <property type="status" value="NOT_ANNOTATED_CDS"/>
    <property type="molecule type" value="Genomic_DNA"/>
</dbReference>
<keyword evidence="3" id="KW-1185">Reference proteome</keyword>
<dbReference type="SMART" id="SM01274">
    <property type="entry name" value="malic"/>
    <property type="match status" value="1"/>
</dbReference>
<dbReference type="Proteomes" id="UP000011713">
    <property type="component" value="Unassembled WGS sequence"/>
</dbReference>
<dbReference type="VEuPathDB" id="FungiDB:HpaG804455"/>
<dbReference type="PANTHER" id="PTHR23406:SF34">
    <property type="entry name" value="NAD-DEPENDENT MALIC ENZYME, MITOCHONDRIAL"/>
    <property type="match status" value="1"/>
</dbReference>
<dbReference type="Pfam" id="PF00390">
    <property type="entry name" value="malic"/>
    <property type="match status" value="1"/>
</dbReference>
<sequence>MRTPLMNKRPAFTEEEEATFQLRGLLPVALPLWSLRWSAPCSNCDAHRWKYIYLQNLQDINEKLYYRMLTENLVELLPIVYTPTVGQACQEFSHIYRQTPRGLYISIYDIGHVAIGRRRISVLFVLQTVRGFSDWATRVLMEWGFLSGSSRCTRHALVFHLKCVYQLR</sequence>
<proteinExistence type="predicted"/>
<dbReference type="GO" id="GO:0016616">
    <property type="term" value="F:oxidoreductase activity, acting on the CH-OH group of donors, NAD or NADP as acceptor"/>
    <property type="evidence" value="ECO:0007669"/>
    <property type="project" value="InterPro"/>
</dbReference>
<dbReference type="Gene3D" id="3.40.50.10380">
    <property type="entry name" value="Malic enzyme, N-terminal domain"/>
    <property type="match status" value="1"/>
</dbReference>
<dbReference type="SUPFAM" id="SSF53223">
    <property type="entry name" value="Aminoacid dehydrogenase-like, N-terminal domain"/>
    <property type="match status" value="1"/>
</dbReference>
<dbReference type="InterPro" id="IPR046346">
    <property type="entry name" value="Aminoacid_DH-like_N_sf"/>
</dbReference>
<dbReference type="eggNOG" id="KOG1257">
    <property type="taxonomic scope" value="Eukaryota"/>
</dbReference>
<dbReference type="STRING" id="559515.M4BDT8"/>
<dbReference type="AlphaFoldDB" id="M4BDT8"/>
<reference evidence="3" key="1">
    <citation type="journal article" date="2010" name="Science">
        <title>Signatures of adaptation to obligate biotrophy in the Hyaloperonospora arabidopsidis genome.</title>
        <authorList>
            <person name="Baxter L."/>
            <person name="Tripathy S."/>
            <person name="Ishaque N."/>
            <person name="Boot N."/>
            <person name="Cabral A."/>
            <person name="Kemen E."/>
            <person name="Thines M."/>
            <person name="Ah-Fong A."/>
            <person name="Anderson R."/>
            <person name="Badejoko W."/>
            <person name="Bittner-Eddy P."/>
            <person name="Boore J.L."/>
            <person name="Chibucos M.C."/>
            <person name="Coates M."/>
            <person name="Dehal P."/>
            <person name="Delehaunty K."/>
            <person name="Dong S."/>
            <person name="Downton P."/>
            <person name="Dumas B."/>
            <person name="Fabro G."/>
            <person name="Fronick C."/>
            <person name="Fuerstenberg S.I."/>
            <person name="Fulton L."/>
            <person name="Gaulin E."/>
            <person name="Govers F."/>
            <person name="Hughes L."/>
            <person name="Humphray S."/>
            <person name="Jiang R.H."/>
            <person name="Judelson H."/>
            <person name="Kamoun S."/>
            <person name="Kyung K."/>
            <person name="Meijer H."/>
            <person name="Minx P."/>
            <person name="Morris P."/>
            <person name="Nelson J."/>
            <person name="Phuntumart V."/>
            <person name="Qutob D."/>
            <person name="Rehmany A."/>
            <person name="Rougon-Cardoso A."/>
            <person name="Ryden P."/>
            <person name="Torto-Alalibo T."/>
            <person name="Studholme D."/>
            <person name="Wang Y."/>
            <person name="Win J."/>
            <person name="Wood J."/>
            <person name="Clifton S.W."/>
            <person name="Rogers J."/>
            <person name="Van den Ackerveken G."/>
            <person name="Jones J.D."/>
            <person name="McDowell J.M."/>
            <person name="Beynon J."/>
            <person name="Tyler B.M."/>
        </authorList>
    </citation>
    <scope>NUCLEOTIDE SEQUENCE [LARGE SCALE GENOMIC DNA]</scope>
    <source>
        <strain evidence="3">Emoy2</strain>
    </source>
</reference>
<organism evidence="2 3">
    <name type="scientific">Hyaloperonospora arabidopsidis (strain Emoy2)</name>
    <name type="common">Downy mildew agent</name>
    <name type="synonym">Peronospora arabidopsidis</name>
    <dbReference type="NCBI Taxonomy" id="559515"/>
    <lineage>
        <taxon>Eukaryota</taxon>
        <taxon>Sar</taxon>
        <taxon>Stramenopiles</taxon>
        <taxon>Oomycota</taxon>
        <taxon>Peronosporomycetes</taxon>
        <taxon>Peronosporales</taxon>
        <taxon>Peronosporaceae</taxon>
        <taxon>Hyaloperonospora</taxon>
    </lineage>
</organism>
<dbReference type="PANTHER" id="PTHR23406">
    <property type="entry name" value="MALIC ENZYME-RELATED"/>
    <property type="match status" value="1"/>
</dbReference>
<reference evidence="2" key="2">
    <citation type="submission" date="2015-06" db="UniProtKB">
        <authorList>
            <consortium name="EnsemblProtists"/>
        </authorList>
    </citation>
    <scope>IDENTIFICATION</scope>
    <source>
        <strain evidence="2">Emoy2</strain>
    </source>
</reference>
<dbReference type="EnsemblProtists" id="HpaT804455">
    <property type="protein sequence ID" value="HpaP804455"/>
    <property type="gene ID" value="HpaG804455"/>
</dbReference>
<accession>M4BDT8</accession>
<evidence type="ECO:0000313" key="2">
    <source>
        <dbReference type="EnsemblProtists" id="HpaP804455"/>
    </source>
</evidence>
<feature type="domain" description="Malic enzyme N-terminal" evidence="1">
    <location>
        <begin position="58"/>
        <end position="144"/>
    </location>
</feature>